<dbReference type="GO" id="GO:0042562">
    <property type="term" value="F:hormone binding"/>
    <property type="evidence" value="ECO:0007669"/>
    <property type="project" value="TreeGrafter"/>
</dbReference>
<dbReference type="Gene3D" id="4.10.400.10">
    <property type="entry name" value="Low-density Lipoprotein Receptor"/>
    <property type="match status" value="3"/>
</dbReference>
<keyword evidence="4" id="KW-0677">Repeat</keyword>
<evidence type="ECO:0000256" key="1">
    <source>
        <dbReference type="ARBA" id="ARBA00004167"/>
    </source>
</evidence>
<dbReference type="SUPFAM" id="SSF56487">
    <property type="entry name" value="SRCR-like"/>
    <property type="match status" value="1"/>
</dbReference>
<keyword evidence="6" id="KW-0720">Serine protease</keyword>
<sequence length="425" mass="48985">MLYSSNLSNHNVFTGELQILYQGFWYQISLLGSTHKEINLICKHFHFKRGTVHVQENVDVMENFPLVTLSCSKEARDIRDCSINNFMEPFLVGTMSLTVYCSKMTMVDCKETSNETATIFKYLNSCYYLYRFSNIVNFNKAEQWCLSKGKRLVGITDQDEARFLENALMSCNLNVSKNLMERTINGKGKVDTYATSDGISYNLAAMWAIKASIANKRCTINVNEPHFTWYSNPCTRLQKYQKFNYYGLYSTDCSKTLFKNIFCEQEMDFIKSDDNKNKIIDYRQSIAHNENLVNSAVKTTYRHINESLRKLFECKISKEFISLIFKCDNFNDCQDGSDEEHCPNLGKLSGTFRCDNGTKLLGVVHLCNYLNDCLDKSDEKNCYFEKCSNYLWTCHNQQCIPRGVVCNSVNNCFDGSDEKNCTKAG</sequence>
<dbReference type="GO" id="GO:0008236">
    <property type="term" value="F:serine-type peptidase activity"/>
    <property type="evidence" value="ECO:0007669"/>
    <property type="project" value="UniProtKB-KW"/>
</dbReference>
<keyword evidence="9 13" id="KW-1015">Disulfide bond</keyword>
<proteinExistence type="predicted"/>
<dbReference type="PANTHER" id="PTHR22722:SF15">
    <property type="entry name" value="LOW-DENSITY LIPOPROTEIN RECEPTOR-RELATED"/>
    <property type="match status" value="1"/>
</dbReference>
<evidence type="ECO:0000313" key="16">
    <source>
        <dbReference type="Proteomes" id="UP000549394"/>
    </source>
</evidence>
<dbReference type="InterPro" id="IPR036772">
    <property type="entry name" value="SRCR-like_dom_sf"/>
</dbReference>
<evidence type="ECO:0000256" key="6">
    <source>
        <dbReference type="ARBA" id="ARBA00022825"/>
    </source>
</evidence>
<evidence type="ECO:0000256" key="8">
    <source>
        <dbReference type="ARBA" id="ARBA00023136"/>
    </source>
</evidence>
<dbReference type="CDD" id="cd00037">
    <property type="entry name" value="CLECT"/>
    <property type="match status" value="1"/>
</dbReference>
<evidence type="ECO:0000256" key="11">
    <source>
        <dbReference type="ARBA" id="ARBA00023180"/>
    </source>
</evidence>
<dbReference type="Pfam" id="PF00057">
    <property type="entry name" value="Ldl_recept_a"/>
    <property type="match status" value="2"/>
</dbReference>
<dbReference type="InterPro" id="IPR036055">
    <property type="entry name" value="LDL_receptor-like_sf"/>
</dbReference>
<organism evidence="15 16">
    <name type="scientific">Dimorphilus gyrociliatus</name>
    <dbReference type="NCBI Taxonomy" id="2664684"/>
    <lineage>
        <taxon>Eukaryota</taxon>
        <taxon>Metazoa</taxon>
        <taxon>Spiralia</taxon>
        <taxon>Lophotrochozoa</taxon>
        <taxon>Annelida</taxon>
        <taxon>Polychaeta</taxon>
        <taxon>Polychaeta incertae sedis</taxon>
        <taxon>Dinophilidae</taxon>
        <taxon>Dimorphilus</taxon>
    </lineage>
</organism>
<keyword evidence="16" id="KW-1185">Reference proteome</keyword>
<dbReference type="InterPro" id="IPR016186">
    <property type="entry name" value="C-type_lectin-like/link_sf"/>
</dbReference>
<keyword evidence="11" id="KW-0325">Glycoprotein</keyword>
<feature type="disulfide bond" evidence="12">
    <location>
        <begin position="394"/>
        <end position="412"/>
    </location>
</feature>
<gene>
    <name evidence="15" type="ORF">DGYR_LOCUS13684</name>
</gene>
<evidence type="ECO:0000256" key="10">
    <source>
        <dbReference type="ARBA" id="ARBA00023170"/>
    </source>
</evidence>
<dbReference type="SUPFAM" id="SSF57424">
    <property type="entry name" value="LDL receptor-like module"/>
    <property type="match status" value="3"/>
</dbReference>
<comment type="caution">
    <text evidence="15">The sequence shown here is derived from an EMBL/GenBank/DDBJ whole genome shotgun (WGS) entry which is preliminary data.</text>
</comment>
<keyword evidence="10" id="KW-0675">Receptor</keyword>
<evidence type="ECO:0000256" key="4">
    <source>
        <dbReference type="ARBA" id="ARBA00022737"/>
    </source>
</evidence>
<dbReference type="GO" id="GO:0006508">
    <property type="term" value="P:proteolysis"/>
    <property type="evidence" value="ECO:0007669"/>
    <property type="project" value="UniProtKB-KW"/>
</dbReference>
<name>A0A7I8WE25_9ANNE</name>
<keyword evidence="8" id="KW-0472">Membrane</keyword>
<keyword evidence="2" id="KW-0645">Protease</keyword>
<dbReference type="Proteomes" id="UP000549394">
    <property type="component" value="Unassembled WGS sequence"/>
</dbReference>
<feature type="disulfide bond" evidence="13">
    <location>
        <begin position="71"/>
        <end position="81"/>
    </location>
</feature>
<dbReference type="InterPro" id="IPR023415">
    <property type="entry name" value="LDLR_class-A_CS"/>
</dbReference>
<feature type="disulfide bond" evidence="12">
    <location>
        <begin position="327"/>
        <end position="342"/>
    </location>
</feature>
<comment type="subcellular location">
    <subcellularLocation>
        <location evidence="1">Membrane</location>
        <topology evidence="1">Single-pass membrane protein</topology>
    </subcellularLocation>
</comment>
<dbReference type="SUPFAM" id="SSF56436">
    <property type="entry name" value="C-type lectin-like"/>
    <property type="match status" value="1"/>
</dbReference>
<evidence type="ECO:0000256" key="9">
    <source>
        <dbReference type="ARBA" id="ARBA00023157"/>
    </source>
</evidence>
<dbReference type="Gene3D" id="3.10.100.10">
    <property type="entry name" value="Mannose-Binding Protein A, subunit A"/>
    <property type="match status" value="1"/>
</dbReference>
<protein>
    <submittedName>
        <fullName evidence="15">DgyrCDS14570</fullName>
    </submittedName>
</protein>
<evidence type="ECO:0000256" key="13">
    <source>
        <dbReference type="PROSITE-ProRule" id="PRU00196"/>
    </source>
</evidence>
<keyword evidence="7" id="KW-1133">Transmembrane helix</keyword>
<dbReference type="PANTHER" id="PTHR22722">
    <property type="entry name" value="LOW-DENSITY LIPOPROTEIN RECEPTOR-RELATED PROTEIN 2-RELATED"/>
    <property type="match status" value="1"/>
</dbReference>
<dbReference type="GO" id="GO:0016324">
    <property type="term" value="C:apical plasma membrane"/>
    <property type="evidence" value="ECO:0007669"/>
    <property type="project" value="TreeGrafter"/>
</dbReference>
<dbReference type="GO" id="GO:0043235">
    <property type="term" value="C:receptor complex"/>
    <property type="evidence" value="ECO:0007669"/>
    <property type="project" value="TreeGrafter"/>
</dbReference>
<keyword evidence="5" id="KW-0378">Hydrolase</keyword>
<evidence type="ECO:0000313" key="15">
    <source>
        <dbReference type="EMBL" id="CAD5126441.1"/>
    </source>
</evidence>
<dbReference type="Gene3D" id="3.10.250.10">
    <property type="entry name" value="SRCR-like domain"/>
    <property type="match status" value="1"/>
</dbReference>
<evidence type="ECO:0000259" key="14">
    <source>
        <dbReference type="PROSITE" id="PS50287"/>
    </source>
</evidence>
<evidence type="ECO:0000256" key="2">
    <source>
        <dbReference type="ARBA" id="ARBA00022670"/>
    </source>
</evidence>
<feature type="disulfide bond" evidence="12">
    <location>
        <begin position="387"/>
        <end position="399"/>
    </location>
</feature>
<dbReference type="InterPro" id="IPR001190">
    <property type="entry name" value="SRCR"/>
</dbReference>
<dbReference type="GO" id="GO:0006898">
    <property type="term" value="P:receptor-mediated endocytosis"/>
    <property type="evidence" value="ECO:0007669"/>
    <property type="project" value="TreeGrafter"/>
</dbReference>
<dbReference type="InterPro" id="IPR051221">
    <property type="entry name" value="LDLR-related"/>
</dbReference>
<dbReference type="InterPro" id="IPR016187">
    <property type="entry name" value="CTDL_fold"/>
</dbReference>
<accession>A0A7I8WE25</accession>
<evidence type="ECO:0000256" key="12">
    <source>
        <dbReference type="PROSITE-ProRule" id="PRU00124"/>
    </source>
</evidence>
<dbReference type="PROSITE" id="PS01209">
    <property type="entry name" value="LDLRA_1"/>
    <property type="match status" value="1"/>
</dbReference>
<reference evidence="15 16" key="1">
    <citation type="submission" date="2020-08" db="EMBL/GenBank/DDBJ databases">
        <authorList>
            <person name="Hejnol A."/>
        </authorList>
    </citation>
    <scope>NUCLEOTIDE SEQUENCE [LARGE SCALE GENOMIC DNA]</scope>
</reference>
<evidence type="ECO:0000256" key="5">
    <source>
        <dbReference type="ARBA" id="ARBA00022801"/>
    </source>
</evidence>
<keyword evidence="3" id="KW-0812">Transmembrane</keyword>
<dbReference type="CDD" id="cd00112">
    <property type="entry name" value="LDLa"/>
    <property type="match status" value="3"/>
</dbReference>
<comment type="caution">
    <text evidence="13">Lacks conserved residue(s) required for the propagation of feature annotation.</text>
</comment>
<evidence type="ECO:0000256" key="3">
    <source>
        <dbReference type="ARBA" id="ARBA00022692"/>
    </source>
</evidence>
<dbReference type="SMART" id="SM00192">
    <property type="entry name" value="LDLa"/>
    <property type="match status" value="3"/>
</dbReference>
<dbReference type="PROSITE" id="PS50287">
    <property type="entry name" value="SRCR_2"/>
    <property type="match status" value="1"/>
</dbReference>
<dbReference type="PRINTS" id="PR00261">
    <property type="entry name" value="LDLRECEPTOR"/>
</dbReference>
<dbReference type="EMBL" id="CAJFCJ010000048">
    <property type="protein sequence ID" value="CAD5126441.1"/>
    <property type="molecule type" value="Genomic_DNA"/>
</dbReference>
<feature type="disulfide bond" evidence="12">
    <location>
        <begin position="406"/>
        <end position="421"/>
    </location>
</feature>
<dbReference type="PROSITE" id="PS50068">
    <property type="entry name" value="LDLRA_2"/>
    <property type="match status" value="3"/>
</dbReference>
<dbReference type="AlphaFoldDB" id="A0A7I8WE25"/>
<dbReference type="OrthoDB" id="6038837at2759"/>
<dbReference type="InterPro" id="IPR002172">
    <property type="entry name" value="LDrepeatLR_classA_rpt"/>
</dbReference>
<feature type="domain" description="SRCR" evidence="14">
    <location>
        <begin position="1"/>
        <end position="102"/>
    </location>
</feature>
<feature type="disulfide bond" evidence="12">
    <location>
        <begin position="367"/>
        <end position="382"/>
    </location>
</feature>
<evidence type="ECO:0000256" key="7">
    <source>
        <dbReference type="ARBA" id="ARBA00022989"/>
    </source>
</evidence>